<dbReference type="EMBL" id="LR796225">
    <property type="protein sequence ID" value="CAB4127912.1"/>
    <property type="molecule type" value="Genomic_DNA"/>
</dbReference>
<dbReference type="GO" id="GO:0000287">
    <property type="term" value="F:magnesium ion binding"/>
    <property type="evidence" value="ECO:0007669"/>
    <property type="project" value="InterPro"/>
</dbReference>
<dbReference type="Pfam" id="PF05866">
    <property type="entry name" value="RusA"/>
    <property type="match status" value="1"/>
</dbReference>
<dbReference type="InterPro" id="IPR008822">
    <property type="entry name" value="Endonuclease_RusA-like"/>
</dbReference>
<dbReference type="GO" id="GO:0006310">
    <property type="term" value="P:DNA recombination"/>
    <property type="evidence" value="ECO:0007669"/>
    <property type="project" value="InterPro"/>
</dbReference>
<dbReference type="SUPFAM" id="SSF103084">
    <property type="entry name" value="Holliday junction resolvase RusA"/>
    <property type="match status" value="1"/>
</dbReference>
<dbReference type="InterPro" id="IPR036614">
    <property type="entry name" value="RusA-like_sf"/>
</dbReference>
<reference evidence="1" key="1">
    <citation type="submission" date="2020-04" db="EMBL/GenBank/DDBJ databases">
        <authorList>
            <person name="Chiriac C."/>
            <person name="Salcher M."/>
            <person name="Ghai R."/>
            <person name="Kavagutti S V."/>
        </authorList>
    </citation>
    <scope>NUCLEOTIDE SEQUENCE</scope>
</reference>
<gene>
    <name evidence="1" type="ORF">UFOVP106_16</name>
</gene>
<accession>A0A6J5L2V0</accession>
<evidence type="ECO:0000313" key="1">
    <source>
        <dbReference type="EMBL" id="CAB4127912.1"/>
    </source>
</evidence>
<proteinExistence type="predicted"/>
<dbReference type="GO" id="GO:0006281">
    <property type="term" value="P:DNA repair"/>
    <property type="evidence" value="ECO:0007669"/>
    <property type="project" value="InterPro"/>
</dbReference>
<organism evidence="1">
    <name type="scientific">uncultured Caudovirales phage</name>
    <dbReference type="NCBI Taxonomy" id="2100421"/>
    <lineage>
        <taxon>Viruses</taxon>
        <taxon>Duplodnaviria</taxon>
        <taxon>Heunggongvirae</taxon>
        <taxon>Uroviricota</taxon>
        <taxon>Caudoviricetes</taxon>
        <taxon>Peduoviridae</taxon>
        <taxon>Maltschvirus</taxon>
        <taxon>Maltschvirus maltsch</taxon>
    </lineage>
</organism>
<name>A0A6J5L2V0_9CAUD</name>
<dbReference type="Gene3D" id="3.30.1330.70">
    <property type="entry name" value="Holliday junction resolvase RusA"/>
    <property type="match status" value="1"/>
</dbReference>
<sequence length="139" mass="15785">MFHVTFKVDGQPRGKGRPRFARRGAFVSTYTDAKTVAYEDTIRQEAQKSMGLSKPLKTALDAFIYISFAVPLSYSKKRKEACLNGLERHTKKPDIDNVVKAVLDGCDKVIFENDSQIINLYVTKKYGEPHVEVLIRETE</sequence>
<protein>
    <submittedName>
        <fullName evidence="1">Crossover junction endodeoxyribonuclease, RusA-like</fullName>
    </submittedName>
</protein>